<feature type="compositionally biased region" description="Low complexity" evidence="8">
    <location>
        <begin position="135"/>
        <end position="149"/>
    </location>
</feature>
<evidence type="ECO:0000313" key="11">
    <source>
        <dbReference type="Proteomes" id="UP000193689"/>
    </source>
</evidence>
<dbReference type="SMART" id="SM01312">
    <property type="entry name" value="RTC4"/>
    <property type="match status" value="1"/>
</dbReference>
<dbReference type="PANTHER" id="PTHR41391">
    <property type="entry name" value="RESTRICTION OF TELOMERE CAPPING PROTEIN 4"/>
    <property type="match status" value="1"/>
</dbReference>
<keyword evidence="7" id="KW-0539">Nucleus</keyword>
<accession>A0A1Y2E5W7</accession>
<keyword evidence="11" id="KW-1185">Reference proteome</keyword>
<name>A0A1Y2E5W7_9PEZI</name>
<evidence type="ECO:0000256" key="1">
    <source>
        <dbReference type="ARBA" id="ARBA00002738"/>
    </source>
</evidence>
<comment type="caution">
    <text evidence="10">The sequence shown here is derived from an EMBL/GenBank/DDBJ whole genome shotgun (WGS) entry which is preliminary data.</text>
</comment>
<feature type="compositionally biased region" description="Polar residues" evidence="8">
    <location>
        <begin position="123"/>
        <end position="133"/>
    </location>
</feature>
<evidence type="ECO:0000256" key="2">
    <source>
        <dbReference type="ARBA" id="ARBA00004123"/>
    </source>
</evidence>
<dbReference type="PANTHER" id="PTHR41391:SF1">
    <property type="entry name" value="RESTRICTION OF TELOMERE CAPPING PROTEIN 4"/>
    <property type="match status" value="1"/>
</dbReference>
<protein>
    <recommendedName>
        <fullName evidence="5">Restriction of telomere capping protein 4</fullName>
    </recommendedName>
</protein>
<evidence type="ECO:0000256" key="6">
    <source>
        <dbReference type="ARBA" id="ARBA00022490"/>
    </source>
</evidence>
<comment type="similarity">
    <text evidence="4">Belongs to the RTC4 family.</text>
</comment>
<evidence type="ECO:0000256" key="7">
    <source>
        <dbReference type="ARBA" id="ARBA00023242"/>
    </source>
</evidence>
<evidence type="ECO:0000259" key="9">
    <source>
        <dbReference type="SMART" id="SM01312"/>
    </source>
</evidence>
<evidence type="ECO:0000256" key="4">
    <source>
        <dbReference type="ARBA" id="ARBA00009461"/>
    </source>
</evidence>
<dbReference type="InParanoid" id="A0A1Y2E5W7"/>
<sequence length="580" mass="64641">MSYSKRHIGFSRHAHAPSLLKTVQGKVRAPGPRRPKKDVADDAPPMSSSDEDESFFGPTVKNEPSGSGNHGTPTTRYDSPHAKYQKPMTQKESVDSDSDDEIYSLKQNIKPTIFSSRDKSKQGDTSVNYSKPPTTRRSTAQASSASSKRSAQEMCKDSADHMTNDIGFVKSQSSKKGRASYGKASQKPPQRLAKSKVPREESLSPKKAFKRPQISLSPSPQKPTAPKRTQGPFVAEYSPMRNPAPSRYRPPMLPSDDWPAPEKGVRTKVKPNSDDSTESDQSSKSSIRGVTTNRIAEKKTRARKQKSLVSKEESPPRPVFRRFIKGADLDDDVKEALSTHALKLLDNASDREGTGEALASGDESGSDISIEDTQLFGPRCPMCHAPVDPDMLKKHSNHGRMNIKQQTSFCRLHKRKSAQRDRSAQGYPDIDWVNLEVRLIEHETFIKDILQGARSSYYASLLNDKVDTGQNRTLLKTDDSLTPGYYGPRGLRVMTEFIMRTFSDTVRKRAVEDRLVSARGYTGYVQAVLVPELAIRLIMEDMKVGEEDARVILRDTVELGDFLHEEARDVVVKASDDEED</sequence>
<organism evidence="10 11">
    <name type="scientific">Pseudomassariella vexata</name>
    <dbReference type="NCBI Taxonomy" id="1141098"/>
    <lineage>
        <taxon>Eukaryota</taxon>
        <taxon>Fungi</taxon>
        <taxon>Dikarya</taxon>
        <taxon>Ascomycota</taxon>
        <taxon>Pezizomycotina</taxon>
        <taxon>Sordariomycetes</taxon>
        <taxon>Xylariomycetidae</taxon>
        <taxon>Amphisphaeriales</taxon>
        <taxon>Pseudomassariaceae</taxon>
        <taxon>Pseudomassariella</taxon>
    </lineage>
</organism>
<dbReference type="GO" id="GO:0005737">
    <property type="term" value="C:cytoplasm"/>
    <property type="evidence" value="ECO:0007669"/>
    <property type="project" value="UniProtKB-SubCell"/>
</dbReference>
<comment type="subcellular location">
    <subcellularLocation>
        <location evidence="3">Cytoplasm</location>
    </subcellularLocation>
    <subcellularLocation>
        <location evidence="2">Nucleus</location>
    </subcellularLocation>
</comment>
<comment type="function">
    <text evidence="1">May be involved in a process influencing telomere capping.</text>
</comment>
<dbReference type="EMBL" id="MCFJ01000005">
    <property type="protein sequence ID" value="ORY66265.1"/>
    <property type="molecule type" value="Genomic_DNA"/>
</dbReference>
<dbReference type="OrthoDB" id="128308at2759"/>
<dbReference type="RefSeq" id="XP_040717229.1">
    <property type="nucleotide sequence ID" value="XM_040853896.1"/>
</dbReference>
<dbReference type="Proteomes" id="UP000193689">
    <property type="component" value="Unassembled WGS sequence"/>
</dbReference>
<dbReference type="GeneID" id="63770108"/>
<feature type="compositionally biased region" description="Polar residues" evidence="8">
    <location>
        <begin position="62"/>
        <end position="77"/>
    </location>
</feature>
<feature type="compositionally biased region" description="Polar residues" evidence="8">
    <location>
        <begin position="105"/>
        <end position="115"/>
    </location>
</feature>
<dbReference type="GO" id="GO:0005634">
    <property type="term" value="C:nucleus"/>
    <property type="evidence" value="ECO:0007669"/>
    <property type="project" value="UniProtKB-SubCell"/>
</dbReference>
<dbReference type="Pfam" id="PF14474">
    <property type="entry name" value="RTC4"/>
    <property type="match status" value="1"/>
</dbReference>
<feature type="compositionally biased region" description="Basic and acidic residues" evidence="8">
    <location>
        <begin position="150"/>
        <end position="163"/>
    </location>
</feature>
<evidence type="ECO:0000256" key="3">
    <source>
        <dbReference type="ARBA" id="ARBA00004496"/>
    </source>
</evidence>
<dbReference type="InterPro" id="IPR028094">
    <property type="entry name" value="RTC4_C"/>
</dbReference>
<evidence type="ECO:0000256" key="8">
    <source>
        <dbReference type="SAM" id="MobiDB-lite"/>
    </source>
</evidence>
<feature type="domain" description="Restriction of telomere capping protein 4 C-terminal" evidence="9">
    <location>
        <begin position="449"/>
        <end position="566"/>
    </location>
</feature>
<evidence type="ECO:0000313" key="10">
    <source>
        <dbReference type="EMBL" id="ORY66265.1"/>
    </source>
</evidence>
<keyword evidence="6" id="KW-0963">Cytoplasm</keyword>
<dbReference type="AlphaFoldDB" id="A0A1Y2E5W7"/>
<evidence type="ECO:0000256" key="5">
    <source>
        <dbReference type="ARBA" id="ARBA00015162"/>
    </source>
</evidence>
<reference evidence="10 11" key="1">
    <citation type="submission" date="2016-07" db="EMBL/GenBank/DDBJ databases">
        <title>Pervasive Adenine N6-methylation of Active Genes in Fungi.</title>
        <authorList>
            <consortium name="DOE Joint Genome Institute"/>
            <person name="Mondo S.J."/>
            <person name="Dannebaum R.O."/>
            <person name="Kuo R.C."/>
            <person name="Labutti K."/>
            <person name="Haridas S."/>
            <person name="Kuo A."/>
            <person name="Salamov A."/>
            <person name="Ahrendt S.R."/>
            <person name="Lipzen A."/>
            <person name="Sullivan W."/>
            <person name="Andreopoulos W.B."/>
            <person name="Clum A."/>
            <person name="Lindquist E."/>
            <person name="Daum C."/>
            <person name="Ramamoorthy G.K."/>
            <person name="Gryganskyi A."/>
            <person name="Culley D."/>
            <person name="Magnuson J.K."/>
            <person name="James T.Y."/>
            <person name="O'Malley M.A."/>
            <person name="Stajich J.E."/>
            <person name="Spatafora J.W."/>
            <person name="Visel A."/>
            <person name="Grigoriev I.V."/>
        </authorList>
    </citation>
    <scope>NUCLEOTIDE SEQUENCE [LARGE SCALE GENOMIC DNA]</scope>
    <source>
        <strain evidence="10 11">CBS 129021</strain>
    </source>
</reference>
<dbReference type="InterPro" id="IPR039024">
    <property type="entry name" value="RTC4"/>
</dbReference>
<proteinExistence type="inferred from homology"/>
<feature type="region of interest" description="Disordered" evidence="8">
    <location>
        <begin position="1"/>
        <end position="316"/>
    </location>
</feature>
<gene>
    <name evidence="10" type="ORF">BCR38DRAFT_176150</name>
</gene>
<feature type="compositionally biased region" description="Basic residues" evidence="8">
    <location>
        <begin position="1"/>
        <end position="15"/>
    </location>
</feature>